<comment type="subcellular location">
    <subcellularLocation>
        <location evidence="1">Cell membrane</location>
        <topology evidence="1">Multi-pass membrane protein</topology>
    </subcellularLocation>
</comment>
<dbReference type="AlphaFoldDB" id="A0AAJ1IAD3"/>
<organism evidence="9 10">
    <name type="scientific">Candidatus Thalassospirochaeta sargassi</name>
    <dbReference type="NCBI Taxonomy" id="3119039"/>
    <lineage>
        <taxon>Bacteria</taxon>
        <taxon>Pseudomonadati</taxon>
        <taxon>Spirochaetota</taxon>
        <taxon>Spirochaetia</taxon>
        <taxon>Spirochaetales</taxon>
        <taxon>Spirochaetaceae</taxon>
        <taxon>Candidatus Thalassospirochaeta</taxon>
    </lineage>
</organism>
<dbReference type="PANTHER" id="PTHR36838">
    <property type="entry name" value="AUXIN EFFLUX CARRIER FAMILY PROTEIN"/>
    <property type="match status" value="1"/>
</dbReference>
<feature type="transmembrane region" description="Helical" evidence="8">
    <location>
        <begin position="287"/>
        <end position="306"/>
    </location>
</feature>
<dbReference type="Pfam" id="PF03547">
    <property type="entry name" value="Mem_trans"/>
    <property type="match status" value="1"/>
</dbReference>
<dbReference type="PANTHER" id="PTHR36838:SF1">
    <property type="entry name" value="SLR1864 PROTEIN"/>
    <property type="match status" value="1"/>
</dbReference>
<evidence type="ECO:0000313" key="10">
    <source>
        <dbReference type="Proteomes" id="UP001221217"/>
    </source>
</evidence>
<protein>
    <submittedName>
        <fullName evidence="9">AEC family transporter</fullName>
    </submittedName>
</protein>
<name>A0AAJ1IAD3_9SPIO</name>
<dbReference type="GO" id="GO:0005886">
    <property type="term" value="C:plasma membrane"/>
    <property type="evidence" value="ECO:0007669"/>
    <property type="project" value="UniProtKB-SubCell"/>
</dbReference>
<comment type="caution">
    <text evidence="9">The sequence shown here is derived from an EMBL/GenBank/DDBJ whole genome shotgun (WGS) entry which is preliminary data.</text>
</comment>
<feature type="transmembrane region" description="Helical" evidence="8">
    <location>
        <begin position="96"/>
        <end position="121"/>
    </location>
</feature>
<feature type="transmembrane region" description="Helical" evidence="8">
    <location>
        <begin position="39"/>
        <end position="56"/>
    </location>
</feature>
<evidence type="ECO:0000256" key="5">
    <source>
        <dbReference type="ARBA" id="ARBA00022692"/>
    </source>
</evidence>
<evidence type="ECO:0000256" key="2">
    <source>
        <dbReference type="ARBA" id="ARBA00010145"/>
    </source>
</evidence>
<feature type="transmembrane region" description="Helical" evidence="8">
    <location>
        <begin position="6"/>
        <end position="27"/>
    </location>
</feature>
<dbReference type="Gene3D" id="1.20.1530.20">
    <property type="match status" value="1"/>
</dbReference>
<dbReference type="InterPro" id="IPR038770">
    <property type="entry name" value="Na+/solute_symporter_sf"/>
</dbReference>
<feature type="transmembrane region" description="Helical" evidence="8">
    <location>
        <begin position="226"/>
        <end position="245"/>
    </location>
</feature>
<keyword evidence="4" id="KW-1003">Cell membrane</keyword>
<evidence type="ECO:0000256" key="6">
    <source>
        <dbReference type="ARBA" id="ARBA00022989"/>
    </source>
</evidence>
<feature type="transmembrane region" description="Helical" evidence="8">
    <location>
        <begin position="191"/>
        <end position="214"/>
    </location>
</feature>
<evidence type="ECO:0000256" key="1">
    <source>
        <dbReference type="ARBA" id="ARBA00004651"/>
    </source>
</evidence>
<dbReference type="EMBL" id="JAQQAL010000008">
    <property type="protein sequence ID" value="MDC7225622.1"/>
    <property type="molecule type" value="Genomic_DNA"/>
</dbReference>
<evidence type="ECO:0000313" key="9">
    <source>
        <dbReference type="EMBL" id="MDC7225622.1"/>
    </source>
</evidence>
<evidence type="ECO:0000256" key="3">
    <source>
        <dbReference type="ARBA" id="ARBA00022448"/>
    </source>
</evidence>
<dbReference type="InterPro" id="IPR004776">
    <property type="entry name" value="Mem_transp_PIN-like"/>
</dbReference>
<sequence length="312" mass="34545">MEIFLHILTHNIIPIFILIGTGALIGWRFKLDVTTLSKINFYAFMPFYAFVVIYTNDLSANMAVTLLFSILFLFINAALAYLTAAARRMGSRKKHALANSIMFYNTGNIGIPLITLIYAGTPWLNQALVIQITIMLFIALTTNTIGFYNAGRGSMHWKDSIFSVLKMPAIWAILSASLLKHFDFDLQTSFIWPAFIYLKQAMIGFVLVTLGVQLSATKIKNRDPDVAVAVILRLLLSPTLGLLILKLLRIDGLTGQVLFVSSSAPTAVTAALIAIERNCEPEFASKTALFSTILCSVSLVFVVYFSKILFPV</sequence>
<dbReference type="GO" id="GO:0055085">
    <property type="term" value="P:transmembrane transport"/>
    <property type="evidence" value="ECO:0007669"/>
    <property type="project" value="InterPro"/>
</dbReference>
<evidence type="ECO:0000256" key="8">
    <source>
        <dbReference type="SAM" id="Phobius"/>
    </source>
</evidence>
<feature type="transmembrane region" description="Helical" evidence="8">
    <location>
        <begin position="62"/>
        <end position="84"/>
    </location>
</feature>
<dbReference type="Proteomes" id="UP001221217">
    <property type="component" value="Unassembled WGS sequence"/>
</dbReference>
<proteinExistence type="inferred from homology"/>
<evidence type="ECO:0000256" key="4">
    <source>
        <dbReference type="ARBA" id="ARBA00022475"/>
    </source>
</evidence>
<keyword evidence="5 8" id="KW-0812">Transmembrane</keyword>
<feature type="transmembrane region" description="Helical" evidence="8">
    <location>
        <begin position="127"/>
        <end position="148"/>
    </location>
</feature>
<accession>A0AAJ1IAD3</accession>
<keyword evidence="3" id="KW-0813">Transport</keyword>
<keyword evidence="7 8" id="KW-0472">Membrane</keyword>
<comment type="similarity">
    <text evidence="2">Belongs to the auxin efflux carrier (TC 2.A.69) family.</text>
</comment>
<keyword evidence="6 8" id="KW-1133">Transmembrane helix</keyword>
<evidence type="ECO:0000256" key="7">
    <source>
        <dbReference type="ARBA" id="ARBA00023136"/>
    </source>
</evidence>
<feature type="transmembrane region" description="Helical" evidence="8">
    <location>
        <begin position="160"/>
        <end position="179"/>
    </location>
</feature>
<reference evidence="9 10" key="1">
    <citation type="submission" date="2022-12" db="EMBL/GenBank/DDBJ databases">
        <title>Metagenome assembled genome from gulf of manar.</title>
        <authorList>
            <person name="Kohli P."/>
            <person name="Pk S."/>
            <person name="Venkata Ramana C."/>
            <person name="Sasikala C."/>
        </authorList>
    </citation>
    <scope>NUCLEOTIDE SEQUENCE [LARGE SCALE GENOMIC DNA]</scope>
    <source>
        <strain evidence="9">JB008</strain>
    </source>
</reference>
<gene>
    <name evidence="9" type="ORF">PQJ61_02530</name>
</gene>
<feature type="transmembrane region" description="Helical" evidence="8">
    <location>
        <begin position="257"/>
        <end position="275"/>
    </location>
</feature>